<accession>A0ABP8IHT6</accession>
<proteinExistence type="predicted"/>
<gene>
    <name evidence="1" type="ORF">GCM10023185_25480</name>
</gene>
<evidence type="ECO:0000313" key="2">
    <source>
        <dbReference type="Proteomes" id="UP001501153"/>
    </source>
</evidence>
<dbReference type="RefSeq" id="WP_345236440.1">
    <property type="nucleotide sequence ID" value="NZ_BAABGZ010000028.1"/>
</dbReference>
<evidence type="ECO:0008006" key="3">
    <source>
        <dbReference type="Google" id="ProtNLM"/>
    </source>
</evidence>
<dbReference type="Proteomes" id="UP001501153">
    <property type="component" value="Unassembled WGS sequence"/>
</dbReference>
<sequence>MRPYLLIRVFALLVCWGASTLAVRASHILSVDLTYEYTGTAANPYQYRVRATLYQDLNSSVTDNQMQLTCGRNECSSTQVGSFTTMLQRTSPRLPAGSCGAGPLYYSITVLEGQVQLPPALWTLSVNTSNRRYGLLNMSQPWLQSYYVQALLDNRSGLVNTSPRFAPARLIDLTDAPGQRYSMHTFDADGDSLVYELVQPQADSEPSVCGYSTVGAIAPQFLINQETGELLYQPVPVRQGYYALAVQVNEYRQVNGRWQQIGSVRRDTQYQLRVGTNQPPVFTRVTSSSNPAVQLQGQTLRVNPGQTITLNLTATDADAGQVLELRSDDVGLVPGLMFQDLGNGQGQLSWQVPATLSPGLYVLTATASDSFCPTVGAAVQTIPFRVTRQTLGAARPHVASIVAYPSPFDQQVRFQLIQPGIQPLLIIDQLGRTVARLQSTPEGSVVWQPAGVSPGLYLARTLDGTQVARLAYSGR</sequence>
<comment type="caution">
    <text evidence="1">The sequence shown here is derived from an EMBL/GenBank/DDBJ whole genome shotgun (WGS) entry which is preliminary data.</text>
</comment>
<name>A0ABP8IHT6_9BACT</name>
<organism evidence="1 2">
    <name type="scientific">Hymenobacter saemangeumensis</name>
    <dbReference type="NCBI Taxonomy" id="1084522"/>
    <lineage>
        <taxon>Bacteria</taxon>
        <taxon>Pseudomonadati</taxon>
        <taxon>Bacteroidota</taxon>
        <taxon>Cytophagia</taxon>
        <taxon>Cytophagales</taxon>
        <taxon>Hymenobacteraceae</taxon>
        <taxon>Hymenobacter</taxon>
    </lineage>
</organism>
<dbReference type="EMBL" id="BAABGZ010000028">
    <property type="protein sequence ID" value="GAA4359149.1"/>
    <property type="molecule type" value="Genomic_DNA"/>
</dbReference>
<evidence type="ECO:0000313" key="1">
    <source>
        <dbReference type="EMBL" id="GAA4359149.1"/>
    </source>
</evidence>
<reference evidence="2" key="1">
    <citation type="journal article" date="2019" name="Int. J. Syst. Evol. Microbiol.">
        <title>The Global Catalogue of Microorganisms (GCM) 10K type strain sequencing project: providing services to taxonomists for standard genome sequencing and annotation.</title>
        <authorList>
            <consortium name="The Broad Institute Genomics Platform"/>
            <consortium name="The Broad Institute Genome Sequencing Center for Infectious Disease"/>
            <person name="Wu L."/>
            <person name="Ma J."/>
        </authorList>
    </citation>
    <scope>NUCLEOTIDE SEQUENCE [LARGE SCALE GENOMIC DNA]</scope>
    <source>
        <strain evidence="2">JCM 17923</strain>
    </source>
</reference>
<keyword evidence="2" id="KW-1185">Reference proteome</keyword>
<protein>
    <recommendedName>
        <fullName evidence="3">T9SS type A sorting domain-containing protein</fullName>
    </recommendedName>
</protein>